<dbReference type="Proteomes" id="UP001175226">
    <property type="component" value="Unassembled WGS sequence"/>
</dbReference>
<protein>
    <submittedName>
        <fullName evidence="1">Uncharacterized protein</fullName>
    </submittedName>
</protein>
<evidence type="ECO:0000313" key="2">
    <source>
        <dbReference type="Proteomes" id="UP001175226"/>
    </source>
</evidence>
<evidence type="ECO:0000313" key="1">
    <source>
        <dbReference type="EMBL" id="KAK0432530.1"/>
    </source>
</evidence>
<sequence length="123" mass="14215">MSSVQRHLYRELTAREDWHEIWCNSADFTTVRIQEIHVKERSQPAVGTMLYSEYATSWFHQMVRLVKRDTADHSGDLSYMMAKMALNIVSGLSLGFSFLSRDTQQGTPNKILCVRLSFRSSHS</sequence>
<gene>
    <name evidence="1" type="ORF">EV421DRAFT_1500363</name>
</gene>
<dbReference type="AlphaFoldDB" id="A0AA39MGE9"/>
<accession>A0AA39MGE9</accession>
<comment type="caution">
    <text evidence="1">The sequence shown here is derived from an EMBL/GenBank/DDBJ whole genome shotgun (WGS) entry which is preliminary data.</text>
</comment>
<reference evidence="1" key="1">
    <citation type="submission" date="2023-06" db="EMBL/GenBank/DDBJ databases">
        <authorList>
            <consortium name="Lawrence Berkeley National Laboratory"/>
            <person name="Ahrendt S."/>
            <person name="Sahu N."/>
            <person name="Indic B."/>
            <person name="Wong-Bajracharya J."/>
            <person name="Merenyi Z."/>
            <person name="Ke H.-M."/>
            <person name="Monk M."/>
            <person name="Kocsube S."/>
            <person name="Drula E."/>
            <person name="Lipzen A."/>
            <person name="Balint B."/>
            <person name="Henrissat B."/>
            <person name="Andreopoulos B."/>
            <person name="Martin F.M."/>
            <person name="Harder C.B."/>
            <person name="Rigling D."/>
            <person name="Ford K.L."/>
            <person name="Foster G.D."/>
            <person name="Pangilinan J."/>
            <person name="Papanicolaou A."/>
            <person name="Barry K."/>
            <person name="LaButti K."/>
            <person name="Viragh M."/>
            <person name="Koriabine M."/>
            <person name="Yan M."/>
            <person name="Riley R."/>
            <person name="Champramary S."/>
            <person name="Plett K.L."/>
            <person name="Tsai I.J."/>
            <person name="Slot J."/>
            <person name="Sipos G."/>
            <person name="Plett J."/>
            <person name="Nagy L.G."/>
            <person name="Grigoriev I.V."/>
        </authorList>
    </citation>
    <scope>NUCLEOTIDE SEQUENCE</scope>
    <source>
        <strain evidence="1">FPL87.14</strain>
    </source>
</reference>
<keyword evidence="2" id="KW-1185">Reference proteome</keyword>
<dbReference type="EMBL" id="JAUEPT010000093">
    <property type="protein sequence ID" value="KAK0432530.1"/>
    <property type="molecule type" value="Genomic_DNA"/>
</dbReference>
<proteinExistence type="predicted"/>
<organism evidence="1 2">
    <name type="scientific">Armillaria borealis</name>
    <dbReference type="NCBI Taxonomy" id="47425"/>
    <lineage>
        <taxon>Eukaryota</taxon>
        <taxon>Fungi</taxon>
        <taxon>Dikarya</taxon>
        <taxon>Basidiomycota</taxon>
        <taxon>Agaricomycotina</taxon>
        <taxon>Agaricomycetes</taxon>
        <taxon>Agaricomycetidae</taxon>
        <taxon>Agaricales</taxon>
        <taxon>Marasmiineae</taxon>
        <taxon>Physalacriaceae</taxon>
        <taxon>Armillaria</taxon>
    </lineage>
</organism>
<name>A0AA39MGE9_9AGAR</name>